<dbReference type="PANTHER" id="PTHR31108:SF1">
    <property type="entry name" value="HSAC2 DOMAIN-CONTAINING PROTEIN"/>
    <property type="match status" value="1"/>
</dbReference>
<dbReference type="PROSITE" id="PS51791">
    <property type="entry name" value="HSAC2"/>
    <property type="match status" value="1"/>
</dbReference>
<evidence type="ECO:0000313" key="4">
    <source>
        <dbReference type="Proteomes" id="UP000192578"/>
    </source>
</evidence>
<feature type="domain" description="HSac2" evidence="2">
    <location>
        <begin position="90"/>
        <end position="250"/>
    </location>
</feature>
<organism evidence="3 4">
    <name type="scientific">Hypsibius exemplaris</name>
    <name type="common">Freshwater tardigrade</name>
    <dbReference type="NCBI Taxonomy" id="2072580"/>
    <lineage>
        <taxon>Eukaryota</taxon>
        <taxon>Metazoa</taxon>
        <taxon>Ecdysozoa</taxon>
        <taxon>Tardigrada</taxon>
        <taxon>Eutardigrada</taxon>
        <taxon>Parachela</taxon>
        <taxon>Hypsibioidea</taxon>
        <taxon>Hypsibiidae</taxon>
        <taxon>Hypsibius</taxon>
    </lineage>
</organism>
<proteinExistence type="inferred from homology"/>
<evidence type="ECO:0000313" key="3">
    <source>
        <dbReference type="EMBL" id="OQV24484.1"/>
    </source>
</evidence>
<dbReference type="GO" id="GO:0005737">
    <property type="term" value="C:cytoplasm"/>
    <property type="evidence" value="ECO:0007669"/>
    <property type="project" value="TreeGrafter"/>
</dbReference>
<accession>A0A1W0XAQ8</accession>
<keyword evidence="4" id="KW-1185">Reference proteome</keyword>
<dbReference type="InterPro" id="IPR040242">
    <property type="entry name" value="TPRG1-like"/>
</dbReference>
<dbReference type="PANTHER" id="PTHR31108">
    <property type="entry name" value="TUMOR PROTEIN P63-REGULATED GENE 1-LIKE PROTEIN"/>
    <property type="match status" value="1"/>
</dbReference>
<dbReference type="EMBL" id="MTYJ01000006">
    <property type="protein sequence ID" value="OQV24484.1"/>
    <property type="molecule type" value="Genomic_DNA"/>
</dbReference>
<evidence type="ECO:0000259" key="2">
    <source>
        <dbReference type="PROSITE" id="PS51791"/>
    </source>
</evidence>
<dbReference type="AlphaFoldDB" id="A0A1W0XAQ8"/>
<dbReference type="InterPro" id="IPR022158">
    <property type="entry name" value="Inositol_phosphatase"/>
</dbReference>
<reference evidence="4" key="1">
    <citation type="submission" date="2017-01" db="EMBL/GenBank/DDBJ databases">
        <title>Comparative genomics of anhydrobiosis in the tardigrade Hypsibius dujardini.</title>
        <authorList>
            <person name="Yoshida Y."/>
            <person name="Koutsovoulos G."/>
            <person name="Laetsch D."/>
            <person name="Stevens L."/>
            <person name="Kumar S."/>
            <person name="Horikawa D."/>
            <person name="Ishino K."/>
            <person name="Komine S."/>
            <person name="Tomita M."/>
            <person name="Blaxter M."/>
            <person name="Arakawa K."/>
        </authorList>
    </citation>
    <scope>NUCLEOTIDE SEQUENCE [LARGE SCALE GENOMIC DNA]</scope>
    <source>
        <strain evidence="4">Z151</strain>
    </source>
</reference>
<dbReference type="OrthoDB" id="10012704at2759"/>
<gene>
    <name evidence="3" type="ORF">BV898_01546</name>
</gene>
<sequence>MDNLAEETGPDFGGTRIQLVSPEEAPLSSIAFPPSGVVGSVSSGSVTHEVQLNSPMGSGPELPKQVVPAPHAPPAPVLPPRSLLEYFAFRDGGHTIAKAVQKCLPVVLQSDQADGRLIGAWMLTEISHWDVDQERLVFLTEHTLIIAKYDLIQMSLLEYRRIPLQIVDKMLFGSLRYPEKTMFEDRNQIGLRLTWNSNVPIPFAQRWNPFSEVSYVTLTSHNAVPIARGAVAPPAVSMAASSGTAEEDVMNWCRVEDFRAKVLDAVRAEVESHNGAFHYEETDILIENYAGIASRIFNVAQLGFFKSRGRVSF</sequence>
<name>A0A1W0XAQ8_HYPEX</name>
<protein>
    <submittedName>
        <fullName evidence="3">Tumor p63-regulated 1-like protein</fullName>
    </submittedName>
</protein>
<comment type="similarity">
    <text evidence="1">Belongs to the TPRG1 family.</text>
</comment>
<evidence type="ECO:0000256" key="1">
    <source>
        <dbReference type="ARBA" id="ARBA00009163"/>
    </source>
</evidence>
<dbReference type="Proteomes" id="UP000192578">
    <property type="component" value="Unassembled WGS sequence"/>
</dbReference>
<comment type="caution">
    <text evidence="3">The sequence shown here is derived from an EMBL/GenBank/DDBJ whole genome shotgun (WGS) entry which is preliminary data.</text>
</comment>
<dbReference type="InterPro" id="IPR034753">
    <property type="entry name" value="hSac2"/>
</dbReference>
<dbReference type="Pfam" id="PF12456">
    <property type="entry name" value="hSac2"/>
    <property type="match status" value="1"/>
</dbReference>